<dbReference type="Pfam" id="PF00076">
    <property type="entry name" value="RRM_1"/>
    <property type="match status" value="1"/>
</dbReference>
<dbReference type="InterPro" id="IPR002075">
    <property type="entry name" value="NTF2_dom"/>
</dbReference>
<feature type="region of interest" description="Disordered" evidence="3">
    <location>
        <begin position="413"/>
        <end position="500"/>
    </location>
</feature>
<evidence type="ECO:0000259" key="4">
    <source>
        <dbReference type="PROSITE" id="PS50102"/>
    </source>
</evidence>
<dbReference type="SMART" id="SM00360">
    <property type="entry name" value="RRM"/>
    <property type="match status" value="1"/>
</dbReference>
<dbReference type="InterPro" id="IPR018222">
    <property type="entry name" value="Nuclear_transport_factor_2_euk"/>
</dbReference>
<dbReference type="OMA" id="ENKVTTQ"/>
<dbReference type="Pfam" id="PF02136">
    <property type="entry name" value="NTF2"/>
    <property type="match status" value="1"/>
</dbReference>
<organism evidence="6 7">
    <name type="scientific">Vitis vinifera</name>
    <name type="common">Grape</name>
    <dbReference type="NCBI Taxonomy" id="29760"/>
    <lineage>
        <taxon>Eukaryota</taxon>
        <taxon>Viridiplantae</taxon>
        <taxon>Streptophyta</taxon>
        <taxon>Embryophyta</taxon>
        <taxon>Tracheophyta</taxon>
        <taxon>Spermatophyta</taxon>
        <taxon>Magnoliopsida</taxon>
        <taxon>eudicotyledons</taxon>
        <taxon>Gunneridae</taxon>
        <taxon>Pentapetalae</taxon>
        <taxon>rosids</taxon>
        <taxon>Vitales</taxon>
        <taxon>Vitaceae</taxon>
        <taxon>Viteae</taxon>
        <taxon>Vitis</taxon>
    </lineage>
</organism>
<accession>D7SIK4</accession>
<evidence type="ECO:0000313" key="7">
    <source>
        <dbReference type="Proteomes" id="UP000009183"/>
    </source>
</evidence>
<dbReference type="FunFam" id="3.10.450.50:FF:000003">
    <property type="entry name" value="Nuclear transport factor 2 family protein"/>
    <property type="match status" value="1"/>
</dbReference>
<dbReference type="SUPFAM" id="SSF54928">
    <property type="entry name" value="RNA-binding domain, RBD"/>
    <property type="match status" value="1"/>
</dbReference>
<keyword evidence="1 2" id="KW-0694">RNA-binding</keyword>
<evidence type="ECO:0000256" key="3">
    <source>
        <dbReference type="SAM" id="MobiDB-lite"/>
    </source>
</evidence>
<keyword evidence="7" id="KW-1185">Reference proteome</keyword>
<dbReference type="GO" id="GO:0005829">
    <property type="term" value="C:cytosol"/>
    <property type="evidence" value="ECO:0000318"/>
    <property type="project" value="GO_Central"/>
</dbReference>
<dbReference type="Gene3D" id="3.10.450.50">
    <property type="match status" value="1"/>
</dbReference>
<dbReference type="eggNOG" id="KOG0116">
    <property type="taxonomic scope" value="Eukaryota"/>
</dbReference>
<name>D7SIK4_VITVI</name>
<evidence type="ECO:0000256" key="1">
    <source>
        <dbReference type="ARBA" id="ARBA00022884"/>
    </source>
</evidence>
<dbReference type="InParanoid" id="D7SIK4"/>
<dbReference type="Gene3D" id="3.30.70.330">
    <property type="match status" value="1"/>
</dbReference>
<dbReference type="FunFam" id="3.30.70.330:FF:001141">
    <property type="entry name" value="Ras GTPase-activating protein-binding protein 1"/>
    <property type="match status" value="1"/>
</dbReference>
<feature type="region of interest" description="Disordered" evidence="3">
    <location>
        <begin position="307"/>
        <end position="331"/>
    </location>
</feature>
<evidence type="ECO:0000256" key="2">
    <source>
        <dbReference type="PROSITE-ProRule" id="PRU00176"/>
    </source>
</evidence>
<dbReference type="EMBL" id="FN594950">
    <property type="protein sequence ID" value="CBI15315.3"/>
    <property type="molecule type" value="Genomic_DNA"/>
</dbReference>
<dbReference type="InterPro" id="IPR012677">
    <property type="entry name" value="Nucleotide-bd_a/b_plait_sf"/>
</dbReference>
<dbReference type="InterPro" id="IPR039539">
    <property type="entry name" value="Ras_GTPase_bind_prot"/>
</dbReference>
<dbReference type="FunCoup" id="D7SIK4">
    <property type="interactions" value="3330"/>
</dbReference>
<dbReference type="InterPro" id="IPR035979">
    <property type="entry name" value="RBD_domain_sf"/>
</dbReference>
<dbReference type="GO" id="GO:0003729">
    <property type="term" value="F:mRNA binding"/>
    <property type="evidence" value="ECO:0000318"/>
    <property type="project" value="GO_Central"/>
</dbReference>
<proteinExistence type="predicted"/>
<evidence type="ECO:0000259" key="5">
    <source>
        <dbReference type="PROSITE" id="PS50177"/>
    </source>
</evidence>
<dbReference type="CDD" id="cd00590">
    <property type="entry name" value="RRM_SF"/>
    <property type="match status" value="1"/>
</dbReference>
<dbReference type="ExpressionAtlas" id="D7SIK4">
    <property type="expression patterns" value="baseline and differential"/>
</dbReference>
<sequence>MENKLRKLFLGFRSIIHLASITLKSLHSRFLFYMAMQEATPAPLHSAAFVGNAFVDQYYPILHQNPELLYKFYQDSSVLSRPDSSGSMTTVTTLQAINDKIMSFHYGEYKMEIETADAQDSYKEGVTVLVTGSVTLKDNVKRKFGQSFFLAPQDNGYFVLNDIFTYIEEKKSLQENFAPVDGINETAPTAALTPDPEANHVPDHLVVDPATPSFEEEEDLNNVAEVCDPSDNEEGSVIEEEAVVEPPSISSENEISTVVDSAPAAQEDAPKKSYASIVKVMKGSATSTPVFATSTVRAAPANIDQQLAGSAKSAPAPEAWTPTSDSAPESSNINEEGFSIYVRHLPLSATVPQLEEEFKKFGPIKQDGIQVRSNKQGFCFGFVEFESLSSMQSALEASPITIGDRQAVVEEKRTTTRVGASGRGRYPPGRGGFRNDNFRGRGNFGGGRGYGRNESRNQGEYSGRARGPTGRNGEAYQRVNQNGSGKTGRQGGMAWNSASS</sequence>
<dbReference type="STRING" id="29760.D7SIK4"/>
<dbReference type="PROSITE" id="PS50102">
    <property type="entry name" value="RRM"/>
    <property type="match status" value="1"/>
</dbReference>
<dbReference type="CDD" id="cd00780">
    <property type="entry name" value="NTF2"/>
    <property type="match status" value="1"/>
</dbReference>
<dbReference type="PANTHER" id="PTHR10693">
    <property type="entry name" value="RAS GTPASE-ACTIVATING PROTEIN-BINDING PROTEIN"/>
    <property type="match status" value="1"/>
</dbReference>
<feature type="domain" description="RRM" evidence="4">
    <location>
        <begin position="338"/>
        <end position="414"/>
    </location>
</feature>
<protein>
    <recommendedName>
        <fullName evidence="8">G3BP-like protein</fullName>
    </recommendedName>
</protein>
<evidence type="ECO:0000313" key="6">
    <source>
        <dbReference type="EMBL" id="CBI15315.3"/>
    </source>
</evidence>
<feature type="domain" description="NTF2" evidence="5">
    <location>
        <begin position="50"/>
        <end position="166"/>
    </location>
</feature>
<feature type="compositionally biased region" description="Polar residues" evidence="3">
    <location>
        <begin position="321"/>
        <end position="331"/>
    </location>
</feature>
<dbReference type="Proteomes" id="UP000009183">
    <property type="component" value="Chromosome 17"/>
</dbReference>
<dbReference type="PaxDb" id="29760-VIT_17s0000g05240.t01"/>
<dbReference type="AlphaFoldDB" id="D7SIK4"/>
<dbReference type="SMR" id="D7SIK4"/>
<reference evidence="7" key="1">
    <citation type="journal article" date="2007" name="Nature">
        <title>The grapevine genome sequence suggests ancestral hexaploidization in major angiosperm phyla.</title>
        <authorList>
            <consortium name="The French-Italian Public Consortium for Grapevine Genome Characterization."/>
            <person name="Jaillon O."/>
            <person name="Aury J.-M."/>
            <person name="Noel B."/>
            <person name="Policriti A."/>
            <person name="Clepet C."/>
            <person name="Casagrande A."/>
            <person name="Choisne N."/>
            <person name="Aubourg S."/>
            <person name="Vitulo N."/>
            <person name="Jubin C."/>
            <person name="Vezzi A."/>
            <person name="Legeai F."/>
            <person name="Hugueney P."/>
            <person name="Dasilva C."/>
            <person name="Horner D."/>
            <person name="Mica E."/>
            <person name="Jublot D."/>
            <person name="Poulain J."/>
            <person name="Bruyere C."/>
            <person name="Billault A."/>
            <person name="Segurens B."/>
            <person name="Gouyvenoux M."/>
            <person name="Ugarte E."/>
            <person name="Cattonaro F."/>
            <person name="Anthouard V."/>
            <person name="Vico V."/>
            <person name="Del Fabbro C."/>
            <person name="Alaux M."/>
            <person name="Di Gaspero G."/>
            <person name="Dumas V."/>
            <person name="Felice N."/>
            <person name="Paillard S."/>
            <person name="Juman I."/>
            <person name="Moroldo M."/>
            <person name="Scalabrin S."/>
            <person name="Canaguier A."/>
            <person name="Le Clainche I."/>
            <person name="Malacrida G."/>
            <person name="Durand E."/>
            <person name="Pesole G."/>
            <person name="Laucou V."/>
            <person name="Chatelet P."/>
            <person name="Merdinoglu D."/>
            <person name="Delledonne M."/>
            <person name="Pezzotti M."/>
            <person name="Lecharny A."/>
            <person name="Scarpelli C."/>
            <person name="Artiguenave F."/>
            <person name="Pe M.E."/>
            <person name="Valle G."/>
            <person name="Morgante M."/>
            <person name="Caboche M."/>
            <person name="Adam-Blondon A.-F."/>
            <person name="Weissenbach J."/>
            <person name="Quetier F."/>
            <person name="Wincker P."/>
        </authorList>
    </citation>
    <scope>NUCLEOTIDE SEQUENCE [LARGE SCALE GENOMIC DNA]</scope>
    <source>
        <strain evidence="7">cv. Pinot noir / PN40024</strain>
    </source>
</reference>
<evidence type="ECO:0008006" key="8">
    <source>
        <dbReference type="Google" id="ProtNLM"/>
    </source>
</evidence>
<dbReference type="SUPFAM" id="SSF54427">
    <property type="entry name" value="NTF2-like"/>
    <property type="match status" value="1"/>
</dbReference>
<dbReference type="HOGENOM" id="CLU_026954_3_0_1"/>
<dbReference type="InterPro" id="IPR032710">
    <property type="entry name" value="NTF2-like_dom_sf"/>
</dbReference>
<dbReference type="PANTHER" id="PTHR10693:SF75">
    <property type="entry name" value="NUCLEAR TRANSPORT FACTOR 2"/>
    <property type="match status" value="1"/>
</dbReference>
<dbReference type="PROSITE" id="PS50177">
    <property type="entry name" value="NTF2_DOMAIN"/>
    <property type="match status" value="1"/>
</dbReference>
<gene>
    <name evidence="6" type="ordered locus">VIT_17s0000g05240</name>
</gene>
<dbReference type="InterPro" id="IPR000504">
    <property type="entry name" value="RRM_dom"/>
</dbReference>